<sequence>MKKNKNRRMMAKNFGGVEAMQEVNEMPNLTAKPESFTTTSPAGTTIKRVQQLPVTETVLKFFGGLMNFQEQLPTLMEKVEVWLNSQKEVIRFSNCPVLLPTDPEAHFIFEDAAKLELKEEYTYHKHSGDCLQPELPVKGLKFNFMDFEDFTKIQNLLKKLYRYEYYTLYPKKEKCFCYIYKNHDYYNGFNGSNRVYALDLLICRIPSKQKRITFILDKSLVPVITDVGVRKVYLMLKVLKEKELLIVANNKIAVAWQKKGELAKALQELGYWQEPKSKPELDKALKELSKNVDAALVDDLQASLLACDKMRFDLTEYDKMLLEDPNRGSWELWDAVIKQERMLPTVSRSFYARDPRRDIVDGGVVGIDFGTKSTVVMTQDDSDAIEPVRIGIGNVQAEPKIKDYENPTVMEFIDIASFEKAYQQSGGRPLTHWEDATSSHTAFDDWKNNKSSGNYFSFFAELKQWAGDPERRVRVRDTKGKEIDLPPYAELPENSFDPIELYAYYIGLYINNQYTKRIYMEYLLSFPVTYTLEVRNRILQSFRKGIMRSLPMAVLQDKQCVEQFSVEQGVSEPAAYAVCALQEYKLFPKKNEKIAYAIFDFGGGTTDFDFGIWRKANGVKERRYHYVIEHFGDGGDKYLGGENLLELLAFHVFCKNKTLLRKENIVFVKPPECERFVGYEGLLSDSQEAYSNMRQLMERLRGFWEGELPEASKGQAQNGVQLTKPAASPWFRDGKLKIELFTNSGETKAVDLLLNSEELTKVLRTRIEQGVESFFDALLVNFSKDKYYEVAKESKNINIFLAGNSSKSPILQAVFKEKIAKLKDKIKAKSARRSYEILTGGDVIKLYQPLGADSSQSRKDVADKLKRPTGKTGVAIGLVQCRKGSTIKVISEKKAEEEIKFKFFVGYSDEHGYFESLLNGDSKYNE</sequence>
<reference evidence="1 2" key="1">
    <citation type="journal article" date="2016" name="Nat. Biotechnol.">
        <title>Measurement of bacterial replication rates in microbial communities.</title>
        <authorList>
            <person name="Brown C.T."/>
            <person name="Olm M.R."/>
            <person name="Thomas B.C."/>
            <person name="Banfield J.F."/>
        </authorList>
    </citation>
    <scope>NUCLEOTIDE SEQUENCE [LARGE SCALE GENOMIC DNA]</scope>
    <source>
        <strain evidence="1">46_33</strain>
    </source>
</reference>
<evidence type="ECO:0008006" key="3">
    <source>
        <dbReference type="Google" id="ProtNLM"/>
    </source>
</evidence>
<dbReference type="AlphaFoldDB" id="A0A1Q6R3W8"/>
<dbReference type="STRING" id="626940.BHW43_07685"/>
<evidence type="ECO:0000313" key="1">
    <source>
        <dbReference type="EMBL" id="OLA37047.1"/>
    </source>
</evidence>
<dbReference type="Proteomes" id="UP000186777">
    <property type="component" value="Unassembled WGS sequence"/>
</dbReference>
<name>A0A1Q6R3W8_9FIRM</name>
<proteinExistence type="predicted"/>
<protein>
    <recommendedName>
        <fullName evidence="3">Molecular chaperone DnaK</fullName>
    </recommendedName>
</protein>
<dbReference type="EMBL" id="MNTG01000034">
    <property type="protein sequence ID" value="OLA37047.1"/>
    <property type="molecule type" value="Genomic_DNA"/>
</dbReference>
<evidence type="ECO:0000313" key="2">
    <source>
        <dbReference type="Proteomes" id="UP000186777"/>
    </source>
</evidence>
<dbReference type="RefSeq" id="WP_303680097.1">
    <property type="nucleotide sequence ID" value="NZ_MNTG01000034.1"/>
</dbReference>
<organism evidence="1 2">
    <name type="scientific">Phascolarctobacterium succinatutens</name>
    <dbReference type="NCBI Taxonomy" id="626940"/>
    <lineage>
        <taxon>Bacteria</taxon>
        <taxon>Bacillati</taxon>
        <taxon>Bacillota</taxon>
        <taxon>Negativicutes</taxon>
        <taxon>Acidaminococcales</taxon>
        <taxon>Acidaminococcaceae</taxon>
        <taxon>Phascolarctobacterium</taxon>
    </lineage>
</organism>
<dbReference type="InterPro" id="IPR043129">
    <property type="entry name" value="ATPase_NBD"/>
</dbReference>
<dbReference type="SUPFAM" id="SSF53067">
    <property type="entry name" value="Actin-like ATPase domain"/>
    <property type="match status" value="1"/>
</dbReference>
<gene>
    <name evidence="1" type="ORF">BHW43_07685</name>
</gene>
<accession>A0A1Q6R3W8</accession>
<comment type="caution">
    <text evidence="1">The sequence shown here is derived from an EMBL/GenBank/DDBJ whole genome shotgun (WGS) entry which is preliminary data.</text>
</comment>